<keyword evidence="2" id="KW-0539">Nucleus</keyword>
<evidence type="ECO:0000313" key="3">
    <source>
        <dbReference type="EMBL" id="OVF07416.1"/>
    </source>
</evidence>
<comment type="caution">
    <text evidence="3">The sequence shown here is derived from an EMBL/GenBank/DDBJ whole genome shotgun (WGS) entry which is preliminary data.</text>
</comment>
<dbReference type="GO" id="GO:0005634">
    <property type="term" value="C:nucleus"/>
    <property type="evidence" value="ECO:0007669"/>
    <property type="project" value="UniProtKB-SubCell"/>
</dbReference>
<accession>A0AA91PX90</accession>
<organism evidence="3 4">
    <name type="scientific">Clavispora lusitaniae</name>
    <name type="common">Candida lusitaniae</name>
    <dbReference type="NCBI Taxonomy" id="36911"/>
    <lineage>
        <taxon>Eukaryota</taxon>
        <taxon>Fungi</taxon>
        <taxon>Dikarya</taxon>
        <taxon>Ascomycota</taxon>
        <taxon>Saccharomycotina</taxon>
        <taxon>Pichiomycetes</taxon>
        <taxon>Metschnikowiaceae</taxon>
        <taxon>Clavispora</taxon>
    </lineage>
</organism>
<evidence type="ECO:0000313" key="4">
    <source>
        <dbReference type="Proteomes" id="UP000195602"/>
    </source>
</evidence>
<protein>
    <submittedName>
        <fullName evidence="3">Transcriptional activator protein</fullName>
    </submittedName>
</protein>
<dbReference type="KEGG" id="clus:A9F13_13g01199"/>
<evidence type="ECO:0000256" key="1">
    <source>
        <dbReference type="ARBA" id="ARBA00004123"/>
    </source>
</evidence>
<dbReference type="PANTHER" id="PTHR37534">
    <property type="entry name" value="TRANSCRIPTIONAL ACTIVATOR PROTEIN UGA3"/>
    <property type="match status" value="1"/>
</dbReference>
<reference evidence="3 4" key="1">
    <citation type="submission" date="2017-04" db="EMBL/GenBank/DDBJ databases">
        <title>Draft genome of the yeast Clavispora lusitaniae type strain CBS 6936.</title>
        <authorList>
            <person name="Durrens P."/>
            <person name="Klopp C."/>
            <person name="Biteau N."/>
            <person name="Fitton-Ouhabi V."/>
            <person name="Dementhon K."/>
            <person name="Accoceberry I."/>
            <person name="Sherman D.J."/>
            <person name="Noel T."/>
        </authorList>
    </citation>
    <scope>NUCLEOTIDE SEQUENCE [LARGE SCALE GENOMIC DNA]</scope>
    <source>
        <strain evidence="3 4">CBS 6936</strain>
    </source>
</reference>
<dbReference type="EMBL" id="LYUB02000013">
    <property type="protein sequence ID" value="OVF07416.1"/>
    <property type="molecule type" value="Genomic_DNA"/>
</dbReference>
<dbReference type="GO" id="GO:0045944">
    <property type="term" value="P:positive regulation of transcription by RNA polymerase II"/>
    <property type="evidence" value="ECO:0007669"/>
    <property type="project" value="TreeGrafter"/>
</dbReference>
<dbReference type="PANTHER" id="PTHR37534:SF7">
    <property type="entry name" value="TRANSCRIPTIONAL ACTIVATOR PROTEIN UGA3"/>
    <property type="match status" value="1"/>
</dbReference>
<dbReference type="Proteomes" id="UP000195602">
    <property type="component" value="Unassembled WGS sequence"/>
</dbReference>
<dbReference type="GO" id="GO:0000976">
    <property type="term" value="F:transcription cis-regulatory region binding"/>
    <property type="evidence" value="ECO:0007669"/>
    <property type="project" value="TreeGrafter"/>
</dbReference>
<dbReference type="AlphaFoldDB" id="A0AA91PX90"/>
<dbReference type="InterPro" id="IPR021858">
    <property type="entry name" value="Fun_TF"/>
</dbReference>
<evidence type="ECO:0000256" key="2">
    <source>
        <dbReference type="ARBA" id="ARBA00023242"/>
    </source>
</evidence>
<sequence>MTRVPQVTKDHSVNDDVTLQEPSIEHILSSLDEDMFVNDSSRTTLQLLSQNASSLRRVDLSARFALPFNGVAELDAEGALFLQCYREKYCSFVSIAPEKSNYFLKTFFSLAMQKQSILYALTAWGGFFSELIKPERNFSKPWFYMQKAAKSICEEIGSNLEPSNKEEFFTLFAFYLIFIGIEVCTGDVKVWIEFHRRCFRLINSVGGLSCVAEQFGHSNNIKWLISDFQFHDVLSSNALTGGTHFSIAEYEEILHDDNEYGIDPLQGTITPIYNILGEIANAKVELSKMSDRINELEDSGQEAYVERAQYYEESERVWAELNAKIDQCSPWPSHMRMLAHDQNQLSLHMALFELYTYVCRIQLGTSILRLAPSSIAQQRLLLKALVLVDLLLDTPLNVSLSLSLLVCGVTCWRTYDRARMRFRFEHQQNQYEIGNSRRIQEVVEGVWLENPNGDVCIDWAEFANRNGWSLYTG</sequence>
<dbReference type="GO" id="GO:0003700">
    <property type="term" value="F:DNA-binding transcription factor activity"/>
    <property type="evidence" value="ECO:0007669"/>
    <property type="project" value="TreeGrafter"/>
</dbReference>
<comment type="subcellular location">
    <subcellularLocation>
        <location evidence="1">Nucleus</location>
    </subcellularLocation>
</comment>
<dbReference type="Pfam" id="PF11951">
    <property type="entry name" value="Fungal_trans_2"/>
    <property type="match status" value="1"/>
</dbReference>
<proteinExistence type="predicted"/>
<name>A0AA91PX90_CLALS</name>
<gene>
    <name evidence="3" type="ORF">A9F13_13g01199</name>
</gene>